<gene>
    <name evidence="1" type="ORF">TSUD_397600</name>
</gene>
<evidence type="ECO:0000313" key="1">
    <source>
        <dbReference type="EMBL" id="GAU40440.1"/>
    </source>
</evidence>
<dbReference type="AlphaFoldDB" id="A0A2Z6NUF7"/>
<reference evidence="2" key="1">
    <citation type="journal article" date="2017" name="Front. Plant Sci.">
        <title>Climate Clever Clovers: New Paradigm to Reduce the Environmental Footprint of Ruminants by Breeding Low Methanogenic Forages Utilizing Haplotype Variation.</title>
        <authorList>
            <person name="Kaur P."/>
            <person name="Appels R."/>
            <person name="Bayer P.E."/>
            <person name="Keeble-Gagnere G."/>
            <person name="Wang J."/>
            <person name="Hirakawa H."/>
            <person name="Shirasawa K."/>
            <person name="Vercoe P."/>
            <person name="Stefanova K."/>
            <person name="Durmic Z."/>
            <person name="Nichols P."/>
            <person name="Revell C."/>
            <person name="Isobe S.N."/>
            <person name="Edwards D."/>
            <person name="Erskine W."/>
        </authorList>
    </citation>
    <scope>NUCLEOTIDE SEQUENCE [LARGE SCALE GENOMIC DNA]</scope>
    <source>
        <strain evidence="2">cv. Daliak</strain>
    </source>
</reference>
<organism evidence="1 2">
    <name type="scientific">Trifolium subterraneum</name>
    <name type="common">Subterranean clover</name>
    <dbReference type="NCBI Taxonomy" id="3900"/>
    <lineage>
        <taxon>Eukaryota</taxon>
        <taxon>Viridiplantae</taxon>
        <taxon>Streptophyta</taxon>
        <taxon>Embryophyta</taxon>
        <taxon>Tracheophyta</taxon>
        <taxon>Spermatophyta</taxon>
        <taxon>Magnoliopsida</taxon>
        <taxon>eudicotyledons</taxon>
        <taxon>Gunneridae</taxon>
        <taxon>Pentapetalae</taxon>
        <taxon>rosids</taxon>
        <taxon>fabids</taxon>
        <taxon>Fabales</taxon>
        <taxon>Fabaceae</taxon>
        <taxon>Papilionoideae</taxon>
        <taxon>50 kb inversion clade</taxon>
        <taxon>NPAAA clade</taxon>
        <taxon>Hologalegina</taxon>
        <taxon>IRL clade</taxon>
        <taxon>Trifolieae</taxon>
        <taxon>Trifolium</taxon>
    </lineage>
</organism>
<dbReference type="EMBL" id="DF973806">
    <property type="protein sequence ID" value="GAU40440.1"/>
    <property type="molecule type" value="Genomic_DNA"/>
</dbReference>
<name>A0A2Z6NUF7_TRISU</name>
<evidence type="ECO:0000313" key="2">
    <source>
        <dbReference type="Proteomes" id="UP000242715"/>
    </source>
</evidence>
<dbReference type="OrthoDB" id="9948461at2759"/>
<keyword evidence="2" id="KW-1185">Reference proteome</keyword>
<sequence length="113" mass="12658">MDCDSGQTARVATLSFNEQQHTSQRENPSTVYVGILVKDEKKDYIIKYEACLDDGTLVAKTEEVEFTLKEGHPWVQVGGVTPDKPLDSAVLSRLKQFSTMKKLKKIAIRVSID</sequence>
<dbReference type="Proteomes" id="UP000242715">
    <property type="component" value="Unassembled WGS sequence"/>
</dbReference>
<protein>
    <submittedName>
        <fullName evidence="1">Uncharacterized protein</fullName>
    </submittedName>
</protein>
<proteinExistence type="predicted"/>
<accession>A0A2Z6NUF7</accession>